<keyword evidence="5 6" id="KW-0472">Membrane</keyword>
<feature type="transmembrane region" description="Helical" evidence="6">
    <location>
        <begin position="94"/>
        <end position="122"/>
    </location>
</feature>
<evidence type="ECO:0000256" key="1">
    <source>
        <dbReference type="ARBA" id="ARBA00004651"/>
    </source>
</evidence>
<dbReference type="OrthoDB" id="9813906at2"/>
<dbReference type="Pfam" id="PF02653">
    <property type="entry name" value="BPD_transp_2"/>
    <property type="match status" value="1"/>
</dbReference>
<sequence>MGVRGESLLQANKSGGWKKKLSKFTLPLIMVLMWLIVFMFEPRFLSFENLSNLGRQTSIIAIVAIAQTFVIITRGIDLSVGSTVGLASIISAKLLVAGMPVIPTILISLLVGAAVGIVNGIIVHDAKITPFIATLGMMTILRGATLLQSEGKLISNVPKSISKISESSFLGIPVLLYFLLFIAIIAAIIIKYTVFGRNLFAIGSSEDSARLSGVNVRATTYGAYMVSGLLSAVAGFLLTARLASGIPTAGTGYELDAIASAVIGGASLFGAQGSIIGTVIGSFIMTTLRNAGNLLGIEAFWLQIAVGTLLIIVVFFDQLRKRVK</sequence>
<organism evidence="7 8">
    <name type="scientific">Cohnella terricola</name>
    <dbReference type="NCBI Taxonomy" id="1289167"/>
    <lineage>
        <taxon>Bacteria</taxon>
        <taxon>Bacillati</taxon>
        <taxon>Bacillota</taxon>
        <taxon>Bacilli</taxon>
        <taxon>Bacillales</taxon>
        <taxon>Paenibacillaceae</taxon>
        <taxon>Cohnella</taxon>
    </lineage>
</organism>
<feature type="transmembrane region" description="Helical" evidence="6">
    <location>
        <begin position="255"/>
        <end position="280"/>
    </location>
</feature>
<comment type="subcellular location">
    <subcellularLocation>
        <location evidence="1">Cell membrane</location>
        <topology evidence="1">Multi-pass membrane protein</topology>
    </subcellularLocation>
</comment>
<feature type="transmembrane region" description="Helical" evidence="6">
    <location>
        <begin position="221"/>
        <end position="243"/>
    </location>
</feature>
<dbReference type="GO" id="GO:0005886">
    <property type="term" value="C:plasma membrane"/>
    <property type="evidence" value="ECO:0007669"/>
    <property type="project" value="UniProtKB-SubCell"/>
</dbReference>
<proteinExistence type="predicted"/>
<evidence type="ECO:0000256" key="4">
    <source>
        <dbReference type="ARBA" id="ARBA00022989"/>
    </source>
</evidence>
<feature type="transmembrane region" description="Helical" evidence="6">
    <location>
        <begin position="168"/>
        <end position="190"/>
    </location>
</feature>
<dbReference type="PANTHER" id="PTHR32196:SF72">
    <property type="entry name" value="RIBOSE IMPORT PERMEASE PROTEIN RBSC"/>
    <property type="match status" value="1"/>
</dbReference>
<evidence type="ECO:0000256" key="2">
    <source>
        <dbReference type="ARBA" id="ARBA00022475"/>
    </source>
</evidence>
<dbReference type="RefSeq" id="WP_144706305.1">
    <property type="nucleotide sequence ID" value="NZ_VNJJ01000017.1"/>
</dbReference>
<keyword evidence="3 6" id="KW-0812">Transmembrane</keyword>
<evidence type="ECO:0000256" key="3">
    <source>
        <dbReference type="ARBA" id="ARBA00022692"/>
    </source>
</evidence>
<evidence type="ECO:0000313" key="8">
    <source>
        <dbReference type="Proteomes" id="UP000316330"/>
    </source>
</evidence>
<reference evidence="7 8" key="1">
    <citation type="submission" date="2019-07" db="EMBL/GenBank/DDBJ databases">
        <authorList>
            <person name="Kim J."/>
        </authorList>
    </citation>
    <scope>NUCLEOTIDE SEQUENCE [LARGE SCALE GENOMIC DNA]</scope>
    <source>
        <strain evidence="7 8">G13</strain>
    </source>
</reference>
<dbReference type="InterPro" id="IPR001851">
    <property type="entry name" value="ABC_transp_permease"/>
</dbReference>
<feature type="transmembrane region" description="Helical" evidence="6">
    <location>
        <begin position="53"/>
        <end position="73"/>
    </location>
</feature>
<dbReference type="PANTHER" id="PTHR32196">
    <property type="entry name" value="ABC TRANSPORTER PERMEASE PROTEIN YPHD-RELATED-RELATED"/>
    <property type="match status" value="1"/>
</dbReference>
<evidence type="ECO:0000256" key="5">
    <source>
        <dbReference type="ARBA" id="ARBA00023136"/>
    </source>
</evidence>
<evidence type="ECO:0000313" key="7">
    <source>
        <dbReference type="EMBL" id="TVX96254.1"/>
    </source>
</evidence>
<keyword evidence="8" id="KW-1185">Reference proteome</keyword>
<dbReference type="GO" id="GO:0022857">
    <property type="term" value="F:transmembrane transporter activity"/>
    <property type="evidence" value="ECO:0007669"/>
    <property type="project" value="InterPro"/>
</dbReference>
<gene>
    <name evidence="7" type="ORF">FPZ45_21340</name>
</gene>
<feature type="transmembrane region" description="Helical" evidence="6">
    <location>
        <begin position="300"/>
        <end position="319"/>
    </location>
</feature>
<keyword evidence="2" id="KW-1003">Cell membrane</keyword>
<dbReference type="EMBL" id="VNJJ01000017">
    <property type="protein sequence ID" value="TVX96254.1"/>
    <property type="molecule type" value="Genomic_DNA"/>
</dbReference>
<dbReference type="AlphaFoldDB" id="A0A559J8Q6"/>
<comment type="caution">
    <text evidence="7">The sequence shown here is derived from an EMBL/GenBank/DDBJ whole genome shotgun (WGS) entry which is preliminary data.</text>
</comment>
<name>A0A559J8Q6_9BACL</name>
<evidence type="ECO:0000256" key="6">
    <source>
        <dbReference type="SAM" id="Phobius"/>
    </source>
</evidence>
<keyword evidence="4 6" id="KW-1133">Transmembrane helix</keyword>
<accession>A0A559J8Q6</accession>
<feature type="transmembrane region" description="Helical" evidence="6">
    <location>
        <begin position="21"/>
        <end position="41"/>
    </location>
</feature>
<dbReference type="CDD" id="cd06579">
    <property type="entry name" value="TM_PBP1_transp_AraH_like"/>
    <property type="match status" value="1"/>
</dbReference>
<protein>
    <submittedName>
        <fullName evidence="7">ABC transporter permease</fullName>
    </submittedName>
</protein>
<dbReference type="Proteomes" id="UP000316330">
    <property type="component" value="Unassembled WGS sequence"/>
</dbReference>